<evidence type="ECO:0000313" key="3">
    <source>
        <dbReference type="Proteomes" id="UP000583944"/>
    </source>
</evidence>
<feature type="compositionally biased region" description="Acidic residues" evidence="1">
    <location>
        <begin position="249"/>
        <end position="258"/>
    </location>
</feature>
<dbReference type="VEuPathDB" id="TriTrypDB:BCY84_06397"/>
<feature type="compositionally biased region" description="Basic and acidic residues" evidence="1">
    <location>
        <begin position="259"/>
        <end position="275"/>
    </location>
</feature>
<gene>
    <name evidence="2" type="ORF">ECC02_009610</name>
</gene>
<comment type="caution">
    <text evidence="2">The sequence shown here is derived from an EMBL/GenBank/DDBJ whole genome shotgun (WGS) entry which is preliminary data.</text>
</comment>
<dbReference type="AlphaFoldDB" id="A0A7J6XSQ6"/>
<accession>A0A7J6XSQ6</accession>
<proteinExistence type="predicted"/>
<dbReference type="Proteomes" id="UP000583944">
    <property type="component" value="Unassembled WGS sequence"/>
</dbReference>
<evidence type="ECO:0000313" key="2">
    <source>
        <dbReference type="EMBL" id="KAF5217509.1"/>
    </source>
</evidence>
<reference evidence="2 3" key="1">
    <citation type="journal article" date="2019" name="Genome Biol. Evol.">
        <title>Nanopore Sequencing Significantly Improves Genome Assembly of the Protozoan Parasite Trypanosoma cruzi.</title>
        <authorList>
            <person name="Diaz-Viraque F."/>
            <person name="Pita S."/>
            <person name="Greif G."/>
            <person name="de Souza R.C.M."/>
            <person name="Iraola G."/>
            <person name="Robello C."/>
        </authorList>
    </citation>
    <scope>NUCLEOTIDE SEQUENCE [LARGE SCALE GENOMIC DNA]</scope>
    <source>
        <strain evidence="2 3">Berenice</strain>
    </source>
</reference>
<sequence length="385" mass="41179">MSLFLLPLCVDGELFCAEGCTQVTGVMMAMMMTGRVLLVCALCVLWCGAGGCAEESAGGVLPGASGGGAKSLQGSQPIVPEVLKNSDLKASDINDKTEETLIKVSLAEQEEISDDDDEGEDEEEGPSPPTPPKGGGVQPQANNGKLKKTNESEPQKENQRHVEVERQNPSEKETVVDEAEGTNEKEAIGLQPQQQKIPVREQDTRNGEGNQPTQGNEEQTIVEEITPHNPTEDHSSGEHKGSDGSKEMEEGEEGGVEDYEGRNERHRDQVREEAVHAAGTPKLNSTDIQQEVQRTHAGETPTGIKQKAEEEKDDETEAEREQQKKQHQGNPTDKKQEFTSGANATNKINTTPGDSDSSTAVSHTTSPLLLLLVVACAAAAAVVAA</sequence>
<feature type="compositionally biased region" description="Polar residues" evidence="1">
    <location>
        <begin position="207"/>
        <end position="219"/>
    </location>
</feature>
<dbReference type="VEuPathDB" id="TriTrypDB:ECC02_009610"/>
<feature type="region of interest" description="Disordered" evidence="1">
    <location>
        <begin position="100"/>
        <end position="363"/>
    </location>
</feature>
<feature type="compositionally biased region" description="Polar residues" evidence="1">
    <location>
        <begin position="282"/>
        <end position="292"/>
    </location>
</feature>
<dbReference type="EMBL" id="JABDHM010000132">
    <property type="protein sequence ID" value="KAF5217509.1"/>
    <property type="molecule type" value="Genomic_DNA"/>
</dbReference>
<feature type="compositionally biased region" description="Acidic residues" evidence="1">
    <location>
        <begin position="108"/>
        <end position="125"/>
    </location>
</feature>
<evidence type="ECO:0000256" key="1">
    <source>
        <dbReference type="SAM" id="MobiDB-lite"/>
    </source>
</evidence>
<feature type="compositionally biased region" description="Basic and acidic residues" evidence="1">
    <location>
        <begin position="148"/>
        <end position="175"/>
    </location>
</feature>
<organism evidence="2 3">
    <name type="scientific">Trypanosoma cruzi</name>
    <dbReference type="NCBI Taxonomy" id="5693"/>
    <lineage>
        <taxon>Eukaryota</taxon>
        <taxon>Discoba</taxon>
        <taxon>Euglenozoa</taxon>
        <taxon>Kinetoplastea</taxon>
        <taxon>Metakinetoplastina</taxon>
        <taxon>Trypanosomatida</taxon>
        <taxon>Trypanosomatidae</taxon>
        <taxon>Trypanosoma</taxon>
        <taxon>Schizotrypanum</taxon>
    </lineage>
</organism>
<protein>
    <submittedName>
        <fullName evidence="2">Mucin-associated surface protein (MASP) subgroup S049</fullName>
    </submittedName>
</protein>
<feature type="compositionally biased region" description="Basic and acidic residues" evidence="1">
    <location>
        <begin position="230"/>
        <end position="248"/>
    </location>
</feature>
<feature type="compositionally biased region" description="Polar residues" evidence="1">
    <location>
        <begin position="338"/>
        <end position="363"/>
    </location>
</feature>
<name>A0A7J6XSQ6_TRYCR</name>